<evidence type="ECO:0000313" key="1">
    <source>
        <dbReference type="EMBL" id="OAF64237.1"/>
    </source>
</evidence>
<dbReference type="EMBL" id="LWCA01002000">
    <property type="protein sequence ID" value="OAF64237.1"/>
    <property type="molecule type" value="Genomic_DNA"/>
</dbReference>
<sequence length="87" mass="10474">MRIKSLKKSKKSHCLSERLVKTQIFNSYTAIKLELMKWSIGNPTKERIDFPNIFRYKSENIDKYIDRVFNHFKRCAFGTDNDNRVRD</sequence>
<accession>A0A177AQG2</accession>
<keyword evidence="2" id="KW-1185">Reference proteome</keyword>
<dbReference type="Proteomes" id="UP000078046">
    <property type="component" value="Unassembled WGS sequence"/>
</dbReference>
<name>A0A177AQG2_9BILA</name>
<dbReference type="AlphaFoldDB" id="A0A177AQG2"/>
<gene>
    <name evidence="1" type="ORF">A3Q56_08060</name>
</gene>
<comment type="caution">
    <text evidence="1">The sequence shown here is derived from an EMBL/GenBank/DDBJ whole genome shotgun (WGS) entry which is preliminary data.</text>
</comment>
<organism evidence="1 2">
    <name type="scientific">Intoshia linei</name>
    <dbReference type="NCBI Taxonomy" id="1819745"/>
    <lineage>
        <taxon>Eukaryota</taxon>
        <taxon>Metazoa</taxon>
        <taxon>Spiralia</taxon>
        <taxon>Lophotrochozoa</taxon>
        <taxon>Mesozoa</taxon>
        <taxon>Orthonectida</taxon>
        <taxon>Rhopaluridae</taxon>
        <taxon>Intoshia</taxon>
    </lineage>
</organism>
<protein>
    <submittedName>
        <fullName evidence="1">Uncharacterized protein</fullName>
    </submittedName>
</protein>
<evidence type="ECO:0000313" key="2">
    <source>
        <dbReference type="Proteomes" id="UP000078046"/>
    </source>
</evidence>
<reference evidence="1 2" key="1">
    <citation type="submission" date="2016-04" db="EMBL/GenBank/DDBJ databases">
        <title>The genome of Intoshia linei affirms orthonectids as highly simplified spiralians.</title>
        <authorList>
            <person name="Mikhailov K.V."/>
            <person name="Slusarev G.S."/>
            <person name="Nikitin M.A."/>
            <person name="Logacheva M.D."/>
            <person name="Penin A."/>
            <person name="Aleoshin V."/>
            <person name="Panchin Y.V."/>
        </authorList>
    </citation>
    <scope>NUCLEOTIDE SEQUENCE [LARGE SCALE GENOMIC DNA]</scope>
    <source>
        <strain evidence="1">Intl2013</strain>
        <tissue evidence="1">Whole animal</tissue>
    </source>
</reference>
<proteinExistence type="predicted"/>